<evidence type="ECO:0000256" key="5">
    <source>
        <dbReference type="ARBA" id="ARBA00023136"/>
    </source>
</evidence>
<organism evidence="8 9">
    <name type="scientific">Candidatus Litorirhabdus singularis</name>
    <dbReference type="NCBI Taxonomy" id="2518993"/>
    <lineage>
        <taxon>Bacteria</taxon>
        <taxon>Pseudomonadati</taxon>
        <taxon>Pseudomonadota</taxon>
        <taxon>Gammaproteobacteria</taxon>
        <taxon>Cellvibrionales</taxon>
        <taxon>Halieaceae</taxon>
        <taxon>Candidatus Litorirhabdus</taxon>
    </lineage>
</organism>
<evidence type="ECO:0000256" key="6">
    <source>
        <dbReference type="SAM" id="Phobius"/>
    </source>
</evidence>
<dbReference type="PANTHER" id="PTHR33406:SF13">
    <property type="entry name" value="MEMBRANE PROTEIN YDFJ"/>
    <property type="match status" value="1"/>
</dbReference>
<evidence type="ECO:0000256" key="4">
    <source>
        <dbReference type="ARBA" id="ARBA00022989"/>
    </source>
</evidence>
<evidence type="ECO:0000259" key="7">
    <source>
        <dbReference type="PROSITE" id="PS50156"/>
    </source>
</evidence>
<gene>
    <name evidence="8" type="ORF">EYC98_10420</name>
</gene>
<feature type="transmembrane region" description="Helical" evidence="6">
    <location>
        <begin position="633"/>
        <end position="651"/>
    </location>
</feature>
<evidence type="ECO:0000256" key="2">
    <source>
        <dbReference type="ARBA" id="ARBA00022475"/>
    </source>
</evidence>
<dbReference type="InterPro" id="IPR004869">
    <property type="entry name" value="MMPL_dom"/>
</dbReference>
<keyword evidence="9" id="KW-1185">Reference proteome</keyword>
<dbReference type="EMBL" id="SHNN01000002">
    <property type="protein sequence ID" value="MCX2981277.1"/>
    <property type="molecule type" value="Genomic_DNA"/>
</dbReference>
<reference evidence="8" key="1">
    <citation type="submission" date="2019-02" db="EMBL/GenBank/DDBJ databases">
        <authorList>
            <person name="Li S.-H."/>
        </authorList>
    </citation>
    <scope>NUCLEOTIDE SEQUENCE</scope>
    <source>
        <strain evidence="8">IMCC14734</strain>
    </source>
</reference>
<evidence type="ECO:0000313" key="8">
    <source>
        <dbReference type="EMBL" id="MCX2981277.1"/>
    </source>
</evidence>
<feature type="transmembrane region" description="Helical" evidence="6">
    <location>
        <begin position="734"/>
        <end position="753"/>
    </location>
</feature>
<feature type="transmembrane region" description="Helical" evidence="6">
    <location>
        <begin position="263"/>
        <end position="281"/>
    </location>
</feature>
<comment type="caution">
    <text evidence="8">The sequence shown here is derived from an EMBL/GenBank/DDBJ whole genome shotgun (WGS) entry which is preliminary data.</text>
</comment>
<feature type="transmembrane region" description="Helical" evidence="6">
    <location>
        <begin position="340"/>
        <end position="359"/>
    </location>
</feature>
<dbReference type="Proteomes" id="UP001143362">
    <property type="component" value="Unassembled WGS sequence"/>
</dbReference>
<feature type="transmembrane region" description="Helical" evidence="6">
    <location>
        <begin position="365"/>
        <end position="392"/>
    </location>
</feature>
<keyword evidence="2" id="KW-1003">Cell membrane</keyword>
<evidence type="ECO:0000256" key="3">
    <source>
        <dbReference type="ARBA" id="ARBA00022692"/>
    </source>
</evidence>
<sequence>MVAAGNNDAVKAVGATGADRVVAAAVDFVISWPSLIVTIGIALILGAGVFLPTLVTDTRPNAFLDADNPALVYREQVKQQFGLSDPLIVAVQNESEGGIYNSQTLNLVQWLSDEIFDLPNVDAASSFSLATEKSITGSSEGLEVELLFEDQPGSAEAAQELRQVLDSMPVYQGTLVSRDGSVTLLVVELEDEFQVEQTYQSIMDVIARAPLPDSVSLHVAGEGAIAGFLAQYIDADAKRLNPLAWVIIMLILFVAYRRFSPLLMANVIIAASAVISLGVMAANDIPFFMITSALPVILIGISVADTIHIYSHYFDTQIGAPELETKPLVMQTMLAMWRPITLTSLTTMAGFMGLYFAALMPPFKYFGLFAALGVFVAWAYSMTVLPAAMVLLKPQASPAFSAAREGAGSDLFSGLMRLMQRISLGSPRLILSVFVVISLAGAYAASQLKVDEEPITIFDPSEPIYQADAVINQHMDGSNALDIVVQTDAAEGLFLPANMRKIEALQNYAKSLPHVGGAISIIDYLKQMNRALNDGDPEMYRLPDSAEAVAQYFLLYSISGDPSDFEEEVDYDYQTANIRVNINSGSYQKFKPIVEQLQVYIDNEFNDDGIQANLSGRVNLNYHWISDLARSHYLGLMLALVLVWAMASLLFNSTLAGVYALIPVAGSVLLVYAAMVIGGLELGVGTSMFAAVAIGLGVDFAIHTLSHLRKIHREKADQSADIFTAFYQTTGKALLFNFLAIACGFGVLIISSVSSLNNFGGILVVAIASSFVASMTLLPALVYLFQPAFISGTLTGASISGLRVRTLLVTAAVTVVAFIAIGSNSAAAQQVGEATHLAPADEIVSRINQVDDGGFVTRKLTMQMVDRRGKIRERQTIIYRKDFEDETRTILFYLQPANVRDTGFLIWDYADNEQDDDQWLYVPALRKVRRISSADRGDYFLGTDFSYEDIKQDGKLEQRDYSFETLAAEQLDEVTTYRLLGTPRSPEIAKELGYSRAEFWVDQANWVIVQSKFWGLKGKPLKTLTVSDIHQVDGIWTRHRLVIDNHKTGHSTRFVFSEVDYQTPVNETQFSKRALARGH</sequence>
<feature type="transmembrane region" description="Helical" evidence="6">
    <location>
        <begin position="759"/>
        <end position="785"/>
    </location>
</feature>
<keyword evidence="8" id="KW-0449">Lipoprotein</keyword>
<dbReference type="Gene3D" id="2.50.20.10">
    <property type="entry name" value="Lipoprotein localisation LolA/LolB/LppX"/>
    <property type="match status" value="1"/>
</dbReference>
<dbReference type="Gene3D" id="1.20.1640.10">
    <property type="entry name" value="Multidrug efflux transporter AcrB transmembrane domain"/>
    <property type="match status" value="2"/>
</dbReference>
<protein>
    <submittedName>
        <fullName evidence="8">Outer membrane lipoprotein-sorting protein</fullName>
    </submittedName>
</protein>
<dbReference type="Pfam" id="PF03176">
    <property type="entry name" value="MMPL"/>
    <property type="match status" value="2"/>
</dbReference>
<keyword evidence="4 6" id="KW-1133">Transmembrane helix</keyword>
<feature type="transmembrane region" description="Helical" evidence="6">
    <location>
        <begin position="686"/>
        <end position="705"/>
    </location>
</feature>
<name>A0ABT3TG40_9GAMM</name>
<feature type="transmembrane region" description="Helical" evidence="6">
    <location>
        <begin position="287"/>
        <end position="304"/>
    </location>
</feature>
<evidence type="ECO:0000256" key="1">
    <source>
        <dbReference type="ARBA" id="ARBA00004651"/>
    </source>
</evidence>
<feature type="transmembrane region" description="Helical" evidence="6">
    <location>
        <begin position="30"/>
        <end position="51"/>
    </location>
</feature>
<dbReference type="InterPro" id="IPR050545">
    <property type="entry name" value="Mycobact_MmpL"/>
</dbReference>
<dbReference type="InterPro" id="IPR000731">
    <property type="entry name" value="SSD"/>
</dbReference>
<comment type="subcellular location">
    <subcellularLocation>
        <location evidence="1">Cell membrane</location>
        <topology evidence="1">Multi-pass membrane protein</topology>
    </subcellularLocation>
</comment>
<keyword evidence="5 6" id="KW-0472">Membrane</keyword>
<evidence type="ECO:0000313" key="9">
    <source>
        <dbReference type="Proteomes" id="UP001143362"/>
    </source>
</evidence>
<dbReference type="CDD" id="cd16329">
    <property type="entry name" value="LolA_like"/>
    <property type="match status" value="1"/>
</dbReference>
<keyword evidence="3 6" id="KW-0812">Transmembrane</keyword>
<dbReference type="InterPro" id="IPR033399">
    <property type="entry name" value="TP_0789-like"/>
</dbReference>
<dbReference type="PANTHER" id="PTHR33406">
    <property type="entry name" value="MEMBRANE PROTEIN MJ1562-RELATED"/>
    <property type="match status" value="1"/>
</dbReference>
<dbReference type="RefSeq" id="WP_279245280.1">
    <property type="nucleotide sequence ID" value="NZ_SHNN01000002.1"/>
</dbReference>
<proteinExistence type="predicted"/>
<feature type="transmembrane region" description="Helical" evidence="6">
    <location>
        <begin position="429"/>
        <end position="446"/>
    </location>
</feature>
<accession>A0ABT3TG40</accession>
<dbReference type="SUPFAM" id="SSF82866">
    <property type="entry name" value="Multidrug efflux transporter AcrB transmembrane domain"/>
    <property type="match status" value="2"/>
</dbReference>
<feature type="transmembrane region" description="Helical" evidence="6">
    <location>
        <begin position="658"/>
        <end position="680"/>
    </location>
</feature>
<feature type="domain" description="SSD" evidence="7">
    <location>
        <begin position="657"/>
        <end position="784"/>
    </location>
</feature>
<feature type="domain" description="SSD" evidence="7">
    <location>
        <begin position="267"/>
        <end position="391"/>
    </location>
</feature>
<feature type="transmembrane region" description="Helical" evidence="6">
    <location>
        <begin position="806"/>
        <end position="827"/>
    </location>
</feature>
<dbReference type="PROSITE" id="PS50156">
    <property type="entry name" value="SSD"/>
    <property type="match status" value="2"/>
</dbReference>
<dbReference type="Pfam" id="PF17131">
    <property type="entry name" value="LolA_like"/>
    <property type="match status" value="1"/>
</dbReference>